<dbReference type="Gene3D" id="3.90.640.10">
    <property type="entry name" value="Actin, Chain A, domain 4"/>
    <property type="match status" value="1"/>
</dbReference>
<dbReference type="GO" id="GO:0005524">
    <property type="term" value="F:ATP binding"/>
    <property type="evidence" value="ECO:0007669"/>
    <property type="project" value="UniProtKB-KW"/>
</dbReference>
<evidence type="ECO:0000256" key="1">
    <source>
        <dbReference type="ARBA" id="ARBA00022741"/>
    </source>
</evidence>
<feature type="compositionally biased region" description="Low complexity" evidence="6">
    <location>
        <begin position="853"/>
        <end position="873"/>
    </location>
</feature>
<dbReference type="Pfam" id="PF00012">
    <property type="entry name" value="HSP70"/>
    <property type="match status" value="1"/>
</dbReference>
<dbReference type="SUPFAM" id="SSF100934">
    <property type="entry name" value="Heat shock protein 70kD (HSP70), C-terminal subdomain"/>
    <property type="match status" value="1"/>
</dbReference>
<dbReference type="Gene3D" id="1.20.1270.10">
    <property type="match status" value="1"/>
</dbReference>
<feature type="compositionally biased region" description="Basic residues" evidence="6">
    <location>
        <begin position="612"/>
        <end position="621"/>
    </location>
</feature>
<evidence type="ECO:0000313" key="9">
    <source>
        <dbReference type="Proteomes" id="UP000041254"/>
    </source>
</evidence>
<keyword evidence="9" id="KW-1185">Reference proteome</keyword>
<dbReference type="Gene3D" id="3.30.30.30">
    <property type="match status" value="1"/>
</dbReference>
<keyword evidence="1" id="KW-0547">Nucleotide-binding</keyword>
<dbReference type="GO" id="GO:0140662">
    <property type="term" value="F:ATP-dependent protein folding chaperone"/>
    <property type="evidence" value="ECO:0007669"/>
    <property type="project" value="InterPro"/>
</dbReference>
<dbReference type="EMBL" id="CDMY01000206">
    <property type="protein sequence ID" value="CEL94101.1"/>
    <property type="molecule type" value="Genomic_DNA"/>
</dbReference>
<dbReference type="Gene3D" id="3.30.420.40">
    <property type="match status" value="2"/>
</dbReference>
<dbReference type="Proteomes" id="UP000041254">
    <property type="component" value="Unassembled WGS sequence"/>
</dbReference>
<dbReference type="OMA" id="VNQQAHI"/>
<dbReference type="InterPro" id="IPR029047">
    <property type="entry name" value="HSP70_peptide-bd_sf"/>
</dbReference>
<feature type="compositionally biased region" description="Basic and acidic residues" evidence="6">
    <location>
        <begin position="588"/>
        <end position="611"/>
    </location>
</feature>
<organism evidence="8 9">
    <name type="scientific">Vitrella brassicaformis (strain CCMP3155)</name>
    <dbReference type="NCBI Taxonomy" id="1169540"/>
    <lineage>
        <taxon>Eukaryota</taxon>
        <taxon>Sar</taxon>
        <taxon>Alveolata</taxon>
        <taxon>Colpodellida</taxon>
        <taxon>Vitrellaceae</taxon>
        <taxon>Vitrella</taxon>
    </lineage>
</organism>
<feature type="signal peptide" evidence="7">
    <location>
        <begin position="1"/>
        <end position="25"/>
    </location>
</feature>
<gene>
    <name evidence="8" type="ORF">Vbra_11464</name>
</gene>
<dbReference type="FunFam" id="1.20.1270.10:FF:000002">
    <property type="entry name" value="Heat shock 70 kDa protein 4"/>
    <property type="match status" value="1"/>
</dbReference>
<dbReference type="GO" id="GO:0030968">
    <property type="term" value="P:endoplasmic reticulum unfolded protein response"/>
    <property type="evidence" value="ECO:0007669"/>
    <property type="project" value="TreeGrafter"/>
</dbReference>
<feature type="compositionally biased region" description="Basic and acidic residues" evidence="6">
    <location>
        <begin position="915"/>
        <end position="926"/>
    </location>
</feature>
<dbReference type="CDD" id="cd10230">
    <property type="entry name" value="ASKHA_NBD_HSP70_HYOU1"/>
    <property type="match status" value="1"/>
</dbReference>
<dbReference type="InterPro" id="IPR013126">
    <property type="entry name" value="Hsp_70_fam"/>
</dbReference>
<dbReference type="FunCoup" id="A0A0G4EEK0">
    <property type="interactions" value="59"/>
</dbReference>
<feature type="region of interest" description="Disordered" evidence="6">
    <location>
        <begin position="548"/>
        <end position="621"/>
    </location>
</feature>
<evidence type="ECO:0000256" key="3">
    <source>
        <dbReference type="ARBA" id="ARBA00022840"/>
    </source>
</evidence>
<protein>
    <recommendedName>
        <fullName evidence="10">Hypoxia up-regulated protein 1</fullName>
    </recommendedName>
</protein>
<keyword evidence="7" id="KW-0732">Signal</keyword>
<dbReference type="PhylomeDB" id="A0A0G4EEK0"/>
<keyword evidence="4" id="KW-0143">Chaperone</keyword>
<dbReference type="VEuPathDB" id="CryptoDB:Vbra_11464"/>
<keyword evidence="3" id="KW-0067">ATP-binding</keyword>
<keyword evidence="5" id="KW-0175">Coiled coil</keyword>
<keyword evidence="2" id="KW-0256">Endoplasmic reticulum</keyword>
<feature type="compositionally biased region" description="Low complexity" evidence="6">
    <location>
        <begin position="568"/>
        <end position="583"/>
    </location>
</feature>
<dbReference type="OrthoDB" id="10262720at2759"/>
<evidence type="ECO:0000256" key="2">
    <source>
        <dbReference type="ARBA" id="ARBA00022824"/>
    </source>
</evidence>
<dbReference type="PRINTS" id="PR00301">
    <property type="entry name" value="HEATSHOCK70"/>
</dbReference>
<reference evidence="8 9" key="1">
    <citation type="submission" date="2014-11" db="EMBL/GenBank/DDBJ databases">
        <authorList>
            <person name="Zhu J."/>
            <person name="Qi W."/>
            <person name="Song R."/>
        </authorList>
    </citation>
    <scope>NUCLEOTIDE SEQUENCE [LARGE SCALE GENOMIC DNA]</scope>
</reference>
<dbReference type="FunFam" id="3.90.640.10:FF:000004">
    <property type="entry name" value="Heat shock 70 kDa protein 4"/>
    <property type="match status" value="1"/>
</dbReference>
<evidence type="ECO:0000256" key="6">
    <source>
        <dbReference type="SAM" id="MobiDB-lite"/>
    </source>
</evidence>
<evidence type="ECO:0000256" key="4">
    <source>
        <dbReference type="ARBA" id="ARBA00023186"/>
    </source>
</evidence>
<dbReference type="Gene3D" id="2.60.34.10">
    <property type="entry name" value="Substrate Binding Domain Of DNAk, Chain A, domain 1"/>
    <property type="match status" value="1"/>
</dbReference>
<dbReference type="InParanoid" id="A0A0G4EEK0"/>
<dbReference type="InterPro" id="IPR043129">
    <property type="entry name" value="ATPase_NBD"/>
</dbReference>
<dbReference type="InterPro" id="IPR029048">
    <property type="entry name" value="HSP70_C_sf"/>
</dbReference>
<dbReference type="STRING" id="1169540.A0A0G4EEK0"/>
<evidence type="ECO:0000256" key="7">
    <source>
        <dbReference type="SAM" id="SignalP"/>
    </source>
</evidence>
<dbReference type="SUPFAM" id="SSF53067">
    <property type="entry name" value="Actin-like ATPase domain"/>
    <property type="match status" value="2"/>
</dbReference>
<accession>A0A0G4EEK0</accession>
<name>A0A0G4EEK0_VITBC</name>
<dbReference type="AlphaFoldDB" id="A0A0G4EEK0"/>
<dbReference type="GO" id="GO:0034663">
    <property type="term" value="C:endoplasmic reticulum chaperone complex"/>
    <property type="evidence" value="ECO:0007669"/>
    <property type="project" value="TreeGrafter"/>
</dbReference>
<evidence type="ECO:0000313" key="8">
    <source>
        <dbReference type="EMBL" id="CEL94101.1"/>
    </source>
</evidence>
<feature type="compositionally biased region" description="Acidic residues" evidence="6">
    <location>
        <begin position="549"/>
        <end position="566"/>
    </location>
</feature>
<feature type="region of interest" description="Disordered" evidence="6">
    <location>
        <begin position="833"/>
        <end position="926"/>
    </location>
</feature>
<dbReference type="PANTHER" id="PTHR45639">
    <property type="entry name" value="HSC70CB, ISOFORM G-RELATED"/>
    <property type="match status" value="1"/>
</dbReference>
<evidence type="ECO:0000256" key="5">
    <source>
        <dbReference type="SAM" id="Coils"/>
    </source>
</evidence>
<feature type="chain" id="PRO_5005187019" description="Hypoxia up-regulated protein 1" evidence="7">
    <location>
        <begin position="26"/>
        <end position="926"/>
    </location>
</feature>
<dbReference type="PANTHER" id="PTHR45639:SF3">
    <property type="entry name" value="HYPOXIA UP-REGULATED PROTEIN 1"/>
    <property type="match status" value="1"/>
</dbReference>
<evidence type="ECO:0008006" key="10">
    <source>
        <dbReference type="Google" id="ProtNLM"/>
    </source>
</evidence>
<proteinExistence type="predicted"/>
<feature type="coiled-coil region" evidence="5">
    <location>
        <begin position="716"/>
        <end position="750"/>
    </location>
</feature>
<sequence length="926" mass="101892">MRIWALPSLLIFLLAASTCVERSKAVVIGLDFGEEFFKVALVKPGKPFEIVLNVHSKRKTPTAVSFHDKTRAFGDDALAHTTKSPHKVFTFTNALLGQNSTEPSVGLPAAFYAYKLEVDAERGSPRVTLDTDRSFYSEEISAALLGYAKKIAETSAEGSVRDCVITVPCTATQRQRQALIDAATIAGFNVLALVHENTAAAVHHALDVNATEAKKTVLFYNMGSKYTEVSLVHYSGAKSEERGKKKDVPHVQVLGCTIDPTIGGHYGDLAIAQKMADTFKEKHKNDLSSQPKVLRKLLRQAVRSKHILSANRKADFYVESLTNDIDFRSALKREEFEKMLEPMFKSIEKPVNEVLQLSSRGNVTYSLKDIDVVELIGGGWRIPRVQEELEKLFKQKGGGDKAIELGQHLNGDEAMAMGAAFMGANYSTSFRVKKVLVTDISPYTYRLDITHLDTASEPYFKSKDLIAAGAKLGGKKNVNLNMTEDLHLKLYEDDNLLASYDLVGVTEAAKGQFKNFTESGGIPRVSINFKVESTGLLSLEKASAIFELPPEEDTEEAADDTAEGEGAEGAAAADANTTEDAATSGNATDKDTEDDKKNATDESAQKKDDAAKRKKEKLLKPKKPRKYTIPLTVTTTLAKPLPMTDPQIRAAKDRLADMDKIDHEAQELAKARNTLEAYIYSSREKLEDSLIQKVSLEDSRTSLSSKLMDYEEWLYEDGFSAERAEFTKRLKELQDEMEPMVERANEHENRPKAVELVAQTLNITRLQVDKIHKDKPWISVNKTNELLNATTDLSSWFADKQDKQKAIPDHEAPAFTYVEVTARVMKILNKLEQIQRIPKPKPKPSPPPPKNDTTANATTAATTNATESTTAAEEGVDEPLIETEPAAAAEEETKGEEAAADENGNGDSGNGNGDGEGKEEAVKDEL</sequence>